<dbReference type="EMBL" id="RJVG01000006">
    <property type="protein sequence ID" value="ROR27494.1"/>
    <property type="molecule type" value="Genomic_DNA"/>
</dbReference>
<evidence type="ECO:0000259" key="5">
    <source>
        <dbReference type="Pfam" id="PF04542"/>
    </source>
</evidence>
<evidence type="ECO:0000256" key="1">
    <source>
        <dbReference type="ARBA" id="ARBA00010641"/>
    </source>
</evidence>
<keyword evidence="8" id="KW-1185">Reference proteome</keyword>
<evidence type="ECO:0000256" key="4">
    <source>
        <dbReference type="ARBA" id="ARBA00023163"/>
    </source>
</evidence>
<dbReference type="AlphaFoldDB" id="A0A3N1XLB2"/>
<dbReference type="GO" id="GO:0003677">
    <property type="term" value="F:DNA binding"/>
    <property type="evidence" value="ECO:0007669"/>
    <property type="project" value="InterPro"/>
</dbReference>
<dbReference type="NCBIfam" id="TIGR02937">
    <property type="entry name" value="sigma70-ECF"/>
    <property type="match status" value="1"/>
</dbReference>
<reference evidence="7 8" key="1">
    <citation type="submission" date="2018-11" db="EMBL/GenBank/DDBJ databases">
        <title>Genomic Encyclopedia of Type Strains, Phase IV (KMG-IV): sequencing the most valuable type-strain genomes for metagenomic binning, comparative biology and taxonomic classification.</title>
        <authorList>
            <person name="Goeker M."/>
        </authorList>
    </citation>
    <scope>NUCLEOTIDE SEQUENCE [LARGE SCALE GENOMIC DNA]</scope>
    <source>
        <strain evidence="7 8">DSM 26537</strain>
    </source>
</reference>
<feature type="domain" description="RNA polymerase sigma factor 70 region 4 type 2" evidence="6">
    <location>
        <begin position="99"/>
        <end position="149"/>
    </location>
</feature>
<dbReference type="Pfam" id="PF04542">
    <property type="entry name" value="Sigma70_r2"/>
    <property type="match status" value="1"/>
</dbReference>
<dbReference type="InterPro" id="IPR036388">
    <property type="entry name" value="WH-like_DNA-bd_sf"/>
</dbReference>
<protein>
    <submittedName>
        <fullName evidence="7">RNA polymerase sigma-70 factor (ECF subfamily)</fullName>
    </submittedName>
</protein>
<sequence length="165" mass="19743">MVGMRKKVEQKFLSNYQNYYRLAYSYVKNESDAMDIVQESAYKAMKEHASLKKEEYISTWIYRIVINTALDYIRKNKKEIVGIMGEEKSYEDTYMNFDMMDLLNNLEEDDRTIIILRFFEEEKLEDIARITGDNLNTVKTKLYRSLKKLKSNMEDFESSEIGKVW</sequence>
<dbReference type="GO" id="GO:0016987">
    <property type="term" value="F:sigma factor activity"/>
    <property type="evidence" value="ECO:0007669"/>
    <property type="project" value="UniProtKB-KW"/>
</dbReference>
<feature type="domain" description="RNA polymerase sigma-70 region 2" evidence="5">
    <location>
        <begin position="14"/>
        <end position="78"/>
    </location>
</feature>
<dbReference type="InterPro" id="IPR007627">
    <property type="entry name" value="RNA_pol_sigma70_r2"/>
</dbReference>
<accession>A0A3N1XLB2</accession>
<evidence type="ECO:0000256" key="2">
    <source>
        <dbReference type="ARBA" id="ARBA00023015"/>
    </source>
</evidence>
<dbReference type="InterPro" id="IPR013325">
    <property type="entry name" value="RNA_pol_sigma_r2"/>
</dbReference>
<dbReference type="PANTHER" id="PTHR43133:SF60">
    <property type="entry name" value="RNA POLYMERASE SIGMA FACTOR SIGV"/>
    <property type="match status" value="1"/>
</dbReference>
<keyword evidence="3" id="KW-0731">Sigma factor</keyword>
<evidence type="ECO:0000313" key="7">
    <source>
        <dbReference type="EMBL" id="ROR27494.1"/>
    </source>
</evidence>
<keyword evidence="2" id="KW-0805">Transcription regulation</keyword>
<dbReference type="Proteomes" id="UP000273083">
    <property type="component" value="Unassembled WGS sequence"/>
</dbReference>
<dbReference type="InterPro" id="IPR013324">
    <property type="entry name" value="RNA_pol_sigma_r3/r4-like"/>
</dbReference>
<name>A0A3N1XLB2_9FIRM</name>
<evidence type="ECO:0000259" key="6">
    <source>
        <dbReference type="Pfam" id="PF08281"/>
    </source>
</evidence>
<evidence type="ECO:0000313" key="8">
    <source>
        <dbReference type="Proteomes" id="UP000273083"/>
    </source>
</evidence>
<dbReference type="SUPFAM" id="SSF88946">
    <property type="entry name" value="Sigma2 domain of RNA polymerase sigma factors"/>
    <property type="match status" value="1"/>
</dbReference>
<dbReference type="CDD" id="cd06171">
    <property type="entry name" value="Sigma70_r4"/>
    <property type="match status" value="1"/>
</dbReference>
<comment type="caution">
    <text evidence="7">The sequence shown here is derived from an EMBL/GenBank/DDBJ whole genome shotgun (WGS) entry which is preliminary data.</text>
</comment>
<dbReference type="Gene3D" id="1.10.1740.10">
    <property type="match status" value="1"/>
</dbReference>
<dbReference type="PANTHER" id="PTHR43133">
    <property type="entry name" value="RNA POLYMERASE ECF-TYPE SIGMA FACTO"/>
    <property type="match status" value="1"/>
</dbReference>
<dbReference type="InterPro" id="IPR013249">
    <property type="entry name" value="RNA_pol_sigma70_r4_t2"/>
</dbReference>
<gene>
    <name evidence="7" type="ORF">EDD66_106191</name>
</gene>
<dbReference type="Pfam" id="PF08281">
    <property type="entry name" value="Sigma70_r4_2"/>
    <property type="match status" value="1"/>
</dbReference>
<dbReference type="InterPro" id="IPR039425">
    <property type="entry name" value="RNA_pol_sigma-70-like"/>
</dbReference>
<dbReference type="GO" id="GO:0006352">
    <property type="term" value="P:DNA-templated transcription initiation"/>
    <property type="evidence" value="ECO:0007669"/>
    <property type="project" value="InterPro"/>
</dbReference>
<dbReference type="InterPro" id="IPR014284">
    <property type="entry name" value="RNA_pol_sigma-70_dom"/>
</dbReference>
<evidence type="ECO:0000256" key="3">
    <source>
        <dbReference type="ARBA" id="ARBA00023082"/>
    </source>
</evidence>
<comment type="similarity">
    <text evidence="1">Belongs to the sigma-70 factor family. ECF subfamily.</text>
</comment>
<dbReference type="Gene3D" id="1.10.10.10">
    <property type="entry name" value="Winged helix-like DNA-binding domain superfamily/Winged helix DNA-binding domain"/>
    <property type="match status" value="1"/>
</dbReference>
<keyword evidence="4" id="KW-0804">Transcription</keyword>
<organism evidence="7 8">
    <name type="scientific">Mobilisporobacter senegalensis</name>
    <dbReference type="NCBI Taxonomy" id="1329262"/>
    <lineage>
        <taxon>Bacteria</taxon>
        <taxon>Bacillati</taxon>
        <taxon>Bacillota</taxon>
        <taxon>Clostridia</taxon>
        <taxon>Lachnospirales</taxon>
        <taxon>Lachnospiraceae</taxon>
        <taxon>Mobilisporobacter</taxon>
    </lineage>
</organism>
<dbReference type="SUPFAM" id="SSF88659">
    <property type="entry name" value="Sigma3 and sigma4 domains of RNA polymerase sigma factors"/>
    <property type="match status" value="1"/>
</dbReference>
<proteinExistence type="inferred from homology"/>